<comment type="caution">
    <text evidence="9">The sequence shown here is derived from an EMBL/GenBank/DDBJ whole genome shotgun (WGS) entry which is preliminary data.</text>
</comment>
<evidence type="ECO:0000256" key="1">
    <source>
        <dbReference type="ARBA" id="ARBA00004127"/>
    </source>
</evidence>
<keyword evidence="4" id="KW-0560">Oxidoreductase</keyword>
<keyword evidence="5" id="KW-0443">Lipid metabolism</keyword>
<reference evidence="9" key="1">
    <citation type="submission" date="2021-12" db="EMBL/GenBank/DDBJ databases">
        <title>Enterovibrio ZSDZ35 sp. nov. and Enterovibrio ZSDZ42 sp. nov., isolated from coastal seawater in Qingdao.</title>
        <authorList>
            <person name="Zhang P."/>
        </authorList>
    </citation>
    <scope>NUCLEOTIDE SEQUENCE</scope>
    <source>
        <strain evidence="9">ZSDZ35</strain>
    </source>
</reference>
<evidence type="ECO:0000313" key="9">
    <source>
        <dbReference type="EMBL" id="MDD1784097.1"/>
    </source>
</evidence>
<name>A0ABT5QSZ6_9GAMM</name>
<organism evidence="9 10">
    <name type="scientific">Enterovibrio qingdaonensis</name>
    <dbReference type="NCBI Taxonomy" id="2899818"/>
    <lineage>
        <taxon>Bacteria</taxon>
        <taxon>Pseudomonadati</taxon>
        <taxon>Pseudomonadota</taxon>
        <taxon>Gammaproteobacteria</taxon>
        <taxon>Vibrionales</taxon>
        <taxon>Vibrionaceae</taxon>
        <taxon>Enterovibrio</taxon>
    </lineage>
</organism>
<protein>
    <submittedName>
        <fullName evidence="9">Sterol desaturase family protein</fullName>
    </submittedName>
</protein>
<evidence type="ECO:0000256" key="4">
    <source>
        <dbReference type="ARBA" id="ARBA00023002"/>
    </source>
</evidence>
<evidence type="ECO:0000259" key="8">
    <source>
        <dbReference type="Pfam" id="PF04116"/>
    </source>
</evidence>
<evidence type="ECO:0000256" key="5">
    <source>
        <dbReference type="ARBA" id="ARBA00023098"/>
    </source>
</evidence>
<dbReference type="Proteomes" id="UP001149821">
    <property type="component" value="Unassembled WGS sequence"/>
</dbReference>
<dbReference type="InterPro" id="IPR006694">
    <property type="entry name" value="Fatty_acid_hydroxylase"/>
</dbReference>
<feature type="transmembrane region" description="Helical" evidence="7">
    <location>
        <begin position="52"/>
        <end position="72"/>
    </location>
</feature>
<feature type="domain" description="Fatty acid hydroxylase" evidence="8">
    <location>
        <begin position="93"/>
        <end position="229"/>
    </location>
</feature>
<sequence length="279" mass="31805">MLEYIEARETVFRLLTFFSIFGAMALAEWLFPKRLLTVAKAKRWLNNISLMMLNTLAIRLIFPIAAAGFAAWCTTQGFGLFNLISVPIWVAIILSIVALDGIIWLQHRMFHTVPTLWRLHAVHHADKDLDVTSGARFHTIEILLSMVIKFFAIALLGAPAVAVILFEVILSGMALFNHSNVAIPASIDRWLRVIVVTPDMHRIHHSIHRHESDANFGFNLAIWDRIFHTYKAEPDDGHYAMRIGISSHRDDKQVVWLPGLLSLPFTLFQRTPNETKRSH</sequence>
<evidence type="ECO:0000256" key="3">
    <source>
        <dbReference type="ARBA" id="ARBA00022989"/>
    </source>
</evidence>
<evidence type="ECO:0000256" key="7">
    <source>
        <dbReference type="SAM" id="Phobius"/>
    </source>
</evidence>
<proteinExistence type="predicted"/>
<keyword evidence="3 7" id="KW-1133">Transmembrane helix</keyword>
<feature type="transmembrane region" description="Helical" evidence="7">
    <location>
        <begin position="78"/>
        <end position="99"/>
    </location>
</feature>
<comment type="subcellular location">
    <subcellularLocation>
        <location evidence="1">Endomembrane system</location>
        <topology evidence="1">Multi-pass membrane protein</topology>
    </subcellularLocation>
</comment>
<feature type="transmembrane region" description="Helical" evidence="7">
    <location>
        <begin position="12"/>
        <end position="31"/>
    </location>
</feature>
<evidence type="ECO:0000256" key="6">
    <source>
        <dbReference type="ARBA" id="ARBA00023136"/>
    </source>
</evidence>
<keyword evidence="6 7" id="KW-0472">Membrane</keyword>
<dbReference type="EMBL" id="JAJUBB010000029">
    <property type="protein sequence ID" value="MDD1784097.1"/>
    <property type="molecule type" value="Genomic_DNA"/>
</dbReference>
<dbReference type="RefSeq" id="WP_274145798.1">
    <property type="nucleotide sequence ID" value="NZ_JAJUBB010000029.1"/>
</dbReference>
<evidence type="ECO:0000256" key="2">
    <source>
        <dbReference type="ARBA" id="ARBA00022692"/>
    </source>
</evidence>
<dbReference type="Pfam" id="PF04116">
    <property type="entry name" value="FA_hydroxylase"/>
    <property type="match status" value="1"/>
</dbReference>
<keyword evidence="10" id="KW-1185">Reference proteome</keyword>
<dbReference type="PANTHER" id="PTHR21624:SF1">
    <property type="entry name" value="ALKYLGLYCEROL MONOOXYGENASE"/>
    <property type="match status" value="1"/>
</dbReference>
<evidence type="ECO:0000313" key="10">
    <source>
        <dbReference type="Proteomes" id="UP001149821"/>
    </source>
</evidence>
<keyword evidence="2 7" id="KW-0812">Transmembrane</keyword>
<accession>A0ABT5QSZ6</accession>
<feature type="transmembrane region" description="Helical" evidence="7">
    <location>
        <begin position="150"/>
        <end position="176"/>
    </location>
</feature>
<gene>
    <name evidence="9" type="ORF">LRP49_23260</name>
</gene>
<dbReference type="PANTHER" id="PTHR21624">
    <property type="entry name" value="STEROL DESATURASE-RELATED PROTEIN"/>
    <property type="match status" value="1"/>
</dbReference>
<dbReference type="InterPro" id="IPR051689">
    <property type="entry name" value="Sterol_desaturase/TMEM195"/>
</dbReference>